<feature type="region of interest" description="Disordered" evidence="1">
    <location>
        <begin position="134"/>
        <end position="171"/>
    </location>
</feature>
<accession>A0AAW0NUS8</accession>
<organism evidence="2 3">
    <name type="scientific">Mugilogobius chulae</name>
    <name type="common">yellowstripe goby</name>
    <dbReference type="NCBI Taxonomy" id="88201"/>
    <lineage>
        <taxon>Eukaryota</taxon>
        <taxon>Metazoa</taxon>
        <taxon>Chordata</taxon>
        <taxon>Craniata</taxon>
        <taxon>Vertebrata</taxon>
        <taxon>Euteleostomi</taxon>
        <taxon>Actinopterygii</taxon>
        <taxon>Neopterygii</taxon>
        <taxon>Teleostei</taxon>
        <taxon>Neoteleostei</taxon>
        <taxon>Acanthomorphata</taxon>
        <taxon>Gobiaria</taxon>
        <taxon>Gobiiformes</taxon>
        <taxon>Gobioidei</taxon>
        <taxon>Gobiidae</taxon>
        <taxon>Gobionellinae</taxon>
        <taxon>Mugilogobius</taxon>
    </lineage>
</organism>
<proteinExistence type="predicted"/>
<evidence type="ECO:0000313" key="3">
    <source>
        <dbReference type="Proteomes" id="UP001460270"/>
    </source>
</evidence>
<dbReference type="AlphaFoldDB" id="A0AAW0NUS8"/>
<dbReference type="EMBL" id="JBBPFD010000013">
    <property type="protein sequence ID" value="KAK7901366.1"/>
    <property type="molecule type" value="Genomic_DNA"/>
</dbReference>
<comment type="caution">
    <text evidence="2">The sequence shown here is derived from an EMBL/GenBank/DDBJ whole genome shotgun (WGS) entry which is preliminary data.</text>
</comment>
<name>A0AAW0NUS8_9GOBI</name>
<keyword evidence="3" id="KW-1185">Reference proteome</keyword>
<reference evidence="3" key="1">
    <citation type="submission" date="2024-04" db="EMBL/GenBank/DDBJ databases">
        <title>Salinicola lusitanus LLJ914,a marine bacterium isolated from the Okinawa Trough.</title>
        <authorList>
            <person name="Li J."/>
        </authorList>
    </citation>
    <scope>NUCLEOTIDE SEQUENCE [LARGE SCALE GENOMIC DNA]</scope>
</reference>
<dbReference type="Proteomes" id="UP001460270">
    <property type="component" value="Unassembled WGS sequence"/>
</dbReference>
<gene>
    <name evidence="2" type="ORF">WMY93_018135</name>
</gene>
<evidence type="ECO:0000313" key="2">
    <source>
        <dbReference type="EMBL" id="KAK7901366.1"/>
    </source>
</evidence>
<feature type="region of interest" description="Disordered" evidence="1">
    <location>
        <begin position="56"/>
        <end position="97"/>
    </location>
</feature>
<feature type="compositionally biased region" description="Basic and acidic residues" evidence="1">
    <location>
        <begin position="148"/>
        <end position="160"/>
    </location>
</feature>
<evidence type="ECO:0000256" key="1">
    <source>
        <dbReference type="SAM" id="MobiDB-lite"/>
    </source>
</evidence>
<protein>
    <submittedName>
        <fullName evidence="2">Uncharacterized protein</fullName>
    </submittedName>
</protein>
<sequence>MPLFLNKAAPYLHNSALSDCITVCFPTRSSLGRRAVKTICQKRRQRHHALLNSPVKERKQEGRIRTRGNTAGEQVRSEEITPINTDKRKVKQREETSESENVLYMEKRLNSAANITATASVFCLELDKSREERRARLRKSMPHQHNPVLDKHGAQKDLGRRQAPGSGTKIN</sequence>